<name>A0A1E7NFI8_KITAU</name>
<dbReference type="Pfam" id="PF00582">
    <property type="entry name" value="Usp"/>
    <property type="match status" value="2"/>
</dbReference>
<dbReference type="InterPro" id="IPR006015">
    <property type="entry name" value="Universal_stress_UspA"/>
</dbReference>
<dbReference type="PANTHER" id="PTHR46268">
    <property type="entry name" value="STRESS RESPONSE PROTEIN NHAX"/>
    <property type="match status" value="1"/>
</dbReference>
<dbReference type="InterPro" id="IPR014729">
    <property type="entry name" value="Rossmann-like_a/b/a_fold"/>
</dbReference>
<protein>
    <recommendedName>
        <fullName evidence="2">UspA domain-containing protein</fullName>
    </recommendedName>
</protein>
<evidence type="ECO:0000313" key="4">
    <source>
        <dbReference type="Proteomes" id="UP000037395"/>
    </source>
</evidence>
<sequence>MTEPVIVGVDGSGRSLRALMWATHEAALHNAALRVVHVLPTWEHDIPFHPPGMWLSVRDHGVDILTEAATIAKESRPGLDVSAELMVGHPAAVFVDLSKQASAVVLGARGEGGLSNVLLGSVSLQVSGHAEAPVVVVGYVSGGNDRILVGTDGSESSSAALAYAFEEASLRRAALHVLRAWGLPTPPDDSTVPDPEQIAEDYRQECERGLAVLRARYPDINVQVELVRSRPSDALIRASGRADLAVVGSRGKGGFHGLAVGSVSHALLQDASCPVAVIRSKSPGKA</sequence>
<dbReference type="OrthoDB" id="9816117at2"/>
<dbReference type="InterPro" id="IPR006016">
    <property type="entry name" value="UspA"/>
</dbReference>
<gene>
    <name evidence="3" type="ORF">HS99_0001740</name>
</gene>
<dbReference type="RefSeq" id="WP_030285938.1">
    <property type="nucleotide sequence ID" value="NZ_JBEZAD010000028.1"/>
</dbReference>
<dbReference type="Gene3D" id="3.40.50.620">
    <property type="entry name" value="HUPs"/>
    <property type="match status" value="2"/>
</dbReference>
<dbReference type="EMBL" id="JPRF03000001">
    <property type="protein sequence ID" value="OEV39447.1"/>
    <property type="molecule type" value="Genomic_DNA"/>
</dbReference>
<comment type="similarity">
    <text evidence="1">Belongs to the universal stress protein A family.</text>
</comment>
<organism evidence="3 4">
    <name type="scientific">Kitasatospora aureofaciens</name>
    <name type="common">Streptomyces aureofaciens</name>
    <dbReference type="NCBI Taxonomy" id="1894"/>
    <lineage>
        <taxon>Bacteria</taxon>
        <taxon>Bacillati</taxon>
        <taxon>Actinomycetota</taxon>
        <taxon>Actinomycetes</taxon>
        <taxon>Kitasatosporales</taxon>
        <taxon>Streptomycetaceae</taxon>
        <taxon>Kitasatospora</taxon>
    </lineage>
</organism>
<evidence type="ECO:0000256" key="1">
    <source>
        <dbReference type="ARBA" id="ARBA00008791"/>
    </source>
</evidence>
<evidence type="ECO:0000313" key="3">
    <source>
        <dbReference type="EMBL" id="OEV39447.1"/>
    </source>
</evidence>
<dbReference type="SUPFAM" id="SSF52402">
    <property type="entry name" value="Adenine nucleotide alpha hydrolases-like"/>
    <property type="match status" value="2"/>
</dbReference>
<reference evidence="3" key="1">
    <citation type="submission" date="2016-08" db="EMBL/GenBank/DDBJ databases">
        <title>Sequencing, Assembly and Comparative Genomics of S. aureofaciens ATCC 10762.</title>
        <authorList>
            <person name="Gradnigo J.S."/>
            <person name="Johnson N."/>
            <person name="Somerville G.A."/>
        </authorList>
    </citation>
    <scope>NUCLEOTIDE SEQUENCE [LARGE SCALE GENOMIC DNA]</scope>
    <source>
        <strain evidence="3">ATCC 10762</strain>
    </source>
</reference>
<feature type="domain" description="UspA" evidence="2">
    <location>
        <begin position="1"/>
        <end position="137"/>
    </location>
</feature>
<proteinExistence type="inferred from homology"/>
<dbReference type="Proteomes" id="UP000037395">
    <property type="component" value="Unassembled WGS sequence"/>
</dbReference>
<dbReference type="AlphaFoldDB" id="A0A1E7NFI8"/>
<dbReference type="PRINTS" id="PR01438">
    <property type="entry name" value="UNVRSLSTRESS"/>
</dbReference>
<keyword evidence="4" id="KW-1185">Reference proteome</keyword>
<feature type="domain" description="UspA" evidence="2">
    <location>
        <begin position="145"/>
        <end position="279"/>
    </location>
</feature>
<accession>A0A1E7NFI8</accession>
<dbReference type="PANTHER" id="PTHR46268:SF6">
    <property type="entry name" value="UNIVERSAL STRESS PROTEIN UP12"/>
    <property type="match status" value="1"/>
</dbReference>
<evidence type="ECO:0000259" key="2">
    <source>
        <dbReference type="Pfam" id="PF00582"/>
    </source>
</evidence>
<comment type="caution">
    <text evidence="3">The sequence shown here is derived from an EMBL/GenBank/DDBJ whole genome shotgun (WGS) entry which is preliminary data.</text>
</comment>